<proteinExistence type="predicted"/>
<sequence length="110" mass="12103">MEKIKREEETLQLPLALQSGLLIIFMAQQEGKKVAADITFNGVNGEHRFAQSRFAAYGEVCPIKIQGVGVAGIITVSGLTPEEDHVYFRNPLLFTINNIENAGNRRKSGS</sequence>
<dbReference type="InterPro" id="IPR038084">
    <property type="entry name" value="PduO/GlcC-like_sf"/>
</dbReference>
<keyword evidence="2" id="KW-1185">Reference proteome</keyword>
<gene>
    <name evidence="1" type="ORF">QYF49_01705</name>
</gene>
<evidence type="ECO:0000313" key="1">
    <source>
        <dbReference type="EMBL" id="MDN4071747.1"/>
    </source>
</evidence>
<reference evidence="1" key="1">
    <citation type="submission" date="2023-06" db="EMBL/GenBank/DDBJ databases">
        <title>Draft Genome Sequences of Representative Paenibacillus Polymyxa, Bacillus cereus, Fictibacillus sp., and Brevibacillus agri Strains Isolated from Amazonian Dark Earth.</title>
        <authorList>
            <person name="Pellegrinetti T.A."/>
            <person name="Cunha I.C.M."/>
            <person name="Chaves M.G."/>
            <person name="Freitas A.S."/>
            <person name="Silva A.V.R."/>
            <person name="Tsai S.M."/>
            <person name="Mendes L.W."/>
        </authorList>
    </citation>
    <scope>NUCLEOTIDE SEQUENCE</scope>
    <source>
        <strain evidence="1">CENA-BCM004</strain>
    </source>
</reference>
<dbReference type="Gene3D" id="3.30.450.150">
    <property type="entry name" value="Haem-degrading domain"/>
    <property type="match status" value="1"/>
</dbReference>
<protein>
    <submittedName>
        <fullName evidence="1">Heme-binding protein</fullName>
    </submittedName>
</protein>
<dbReference type="RefSeq" id="WP_290397906.1">
    <property type="nucleotide sequence ID" value="NZ_JAUHLN010000001.1"/>
</dbReference>
<dbReference type="Proteomes" id="UP001168694">
    <property type="component" value="Unassembled WGS sequence"/>
</dbReference>
<organism evidence="1 2">
    <name type="scientific">Fictibacillus terranigra</name>
    <dbReference type="NCBI Taxonomy" id="3058424"/>
    <lineage>
        <taxon>Bacteria</taxon>
        <taxon>Bacillati</taxon>
        <taxon>Bacillota</taxon>
        <taxon>Bacilli</taxon>
        <taxon>Bacillales</taxon>
        <taxon>Fictibacillaceae</taxon>
        <taxon>Fictibacillus</taxon>
    </lineage>
</organism>
<accession>A0ABT8E1F0</accession>
<comment type="caution">
    <text evidence="1">The sequence shown here is derived from an EMBL/GenBank/DDBJ whole genome shotgun (WGS) entry which is preliminary data.</text>
</comment>
<name>A0ABT8E1F0_9BACL</name>
<evidence type="ECO:0000313" key="2">
    <source>
        <dbReference type="Proteomes" id="UP001168694"/>
    </source>
</evidence>
<dbReference type="EMBL" id="JAUHLN010000001">
    <property type="protein sequence ID" value="MDN4071747.1"/>
    <property type="molecule type" value="Genomic_DNA"/>
</dbReference>